<comment type="caution">
    <text evidence="1">The sequence shown here is derived from an EMBL/GenBank/DDBJ whole genome shotgun (WGS) entry which is preliminary data.</text>
</comment>
<dbReference type="Proteomes" id="UP000324800">
    <property type="component" value="Unassembled WGS sequence"/>
</dbReference>
<organism evidence="1 2">
    <name type="scientific">Streblomastix strix</name>
    <dbReference type="NCBI Taxonomy" id="222440"/>
    <lineage>
        <taxon>Eukaryota</taxon>
        <taxon>Metamonada</taxon>
        <taxon>Preaxostyla</taxon>
        <taxon>Oxymonadida</taxon>
        <taxon>Streblomastigidae</taxon>
        <taxon>Streblomastix</taxon>
    </lineage>
</organism>
<reference evidence="1 2" key="1">
    <citation type="submission" date="2019-03" db="EMBL/GenBank/DDBJ databases">
        <title>Single cell metagenomics reveals metabolic interactions within the superorganism composed of flagellate Streblomastix strix and complex community of Bacteroidetes bacteria on its surface.</title>
        <authorList>
            <person name="Treitli S.C."/>
            <person name="Kolisko M."/>
            <person name="Husnik F."/>
            <person name="Keeling P."/>
            <person name="Hampl V."/>
        </authorList>
    </citation>
    <scope>NUCLEOTIDE SEQUENCE [LARGE SCALE GENOMIC DNA]</scope>
    <source>
        <strain evidence="1">ST1C</strain>
    </source>
</reference>
<accession>A0A5J4UR04</accession>
<gene>
    <name evidence="1" type="ORF">EZS28_031596</name>
</gene>
<evidence type="ECO:0000313" key="2">
    <source>
        <dbReference type="Proteomes" id="UP000324800"/>
    </source>
</evidence>
<evidence type="ECO:0000313" key="1">
    <source>
        <dbReference type="EMBL" id="KAA6372878.1"/>
    </source>
</evidence>
<protein>
    <submittedName>
        <fullName evidence="1">Uncharacterized protein</fullName>
    </submittedName>
</protein>
<proteinExistence type="predicted"/>
<dbReference type="EMBL" id="SNRW01013214">
    <property type="protein sequence ID" value="KAA6372878.1"/>
    <property type="molecule type" value="Genomic_DNA"/>
</dbReference>
<name>A0A5J4UR04_9EUKA</name>
<sequence>MFQRLKRGYLNVKSEINVTDSAVVQMKMEQQTNENHAGDIIPEKISSIFGTYCYYEENIEDENDYYSYY</sequence>
<dbReference type="AlphaFoldDB" id="A0A5J4UR04"/>